<organism evidence="1 2">
    <name type="scientific">Streptococcus macedonicus</name>
    <name type="common">Streptococcus gallolyticus macedonicus</name>
    <dbReference type="NCBI Taxonomy" id="59310"/>
    <lineage>
        <taxon>Bacteria</taxon>
        <taxon>Bacillati</taxon>
        <taxon>Bacillota</taxon>
        <taxon>Bacilli</taxon>
        <taxon>Lactobacillales</taxon>
        <taxon>Streptococcaceae</taxon>
        <taxon>Streptococcus</taxon>
    </lineage>
</organism>
<evidence type="ECO:0000313" key="2">
    <source>
        <dbReference type="Proteomes" id="UP000235073"/>
    </source>
</evidence>
<dbReference type="GeneID" id="64019151"/>
<sequence>MNNTISIEVLAGSILELTFYKKFEFEIVNIKTGRMPGNEEFSVSVNDLRSRVSKSEHIFVFICYNHHRAVNKKRE</sequence>
<evidence type="ECO:0000313" key="1">
    <source>
        <dbReference type="EMBL" id="PLA54436.1"/>
    </source>
</evidence>
<accession>A0A2I1YHY7</accession>
<dbReference type="RefSeq" id="WP_003065516.1">
    <property type="nucleotide sequence ID" value="NZ_PKIB01000002.1"/>
</dbReference>
<proteinExistence type="predicted"/>
<reference evidence="1 2" key="1">
    <citation type="submission" date="2017-12" db="EMBL/GenBank/DDBJ databases">
        <title>Phylogenetic diversity of female urinary microbiome.</title>
        <authorList>
            <person name="Thomas-White K."/>
            <person name="Wolfe A.J."/>
        </authorList>
    </citation>
    <scope>NUCLEOTIDE SEQUENCE [LARGE SCALE GENOMIC DNA]</scope>
    <source>
        <strain evidence="1 2">UMB0733</strain>
    </source>
</reference>
<gene>
    <name evidence="1" type="ORF">CYK21_04220</name>
</gene>
<protein>
    <submittedName>
        <fullName evidence="1">Uncharacterized protein</fullName>
    </submittedName>
</protein>
<name>A0A2I1YHY7_STRMC</name>
<dbReference type="AlphaFoldDB" id="A0A2I1YHY7"/>
<dbReference type="EMBL" id="PKIB01000002">
    <property type="protein sequence ID" value="PLA54436.1"/>
    <property type="molecule type" value="Genomic_DNA"/>
</dbReference>
<dbReference type="Proteomes" id="UP000235073">
    <property type="component" value="Unassembled WGS sequence"/>
</dbReference>
<comment type="caution">
    <text evidence="1">The sequence shown here is derived from an EMBL/GenBank/DDBJ whole genome shotgun (WGS) entry which is preliminary data.</text>
</comment>